<sequence length="206" mass="23389">MRPLTLKNNLMVAEANSLLPPTFLSILYSIAAFVSKSISYLCFIALVLIYIFLFALALWLLVSLYCYLVEVIIWFLLERHTGSSPGRLIEIIIPDPNLRFTLKLAAVETRIWLSDLIDKFRGVSDERRGLSTQELLILLPEISYKTNEMQSSSIDCAICLDDFVDDELCRAVPVCNHIFHLHCIDKWLRHGLSCPTCRSPVAVAEV</sequence>
<proteinExistence type="predicted"/>
<organism evidence="1 2">
    <name type="scientific">Melia azedarach</name>
    <name type="common">Chinaberry tree</name>
    <dbReference type="NCBI Taxonomy" id="155640"/>
    <lineage>
        <taxon>Eukaryota</taxon>
        <taxon>Viridiplantae</taxon>
        <taxon>Streptophyta</taxon>
        <taxon>Embryophyta</taxon>
        <taxon>Tracheophyta</taxon>
        <taxon>Spermatophyta</taxon>
        <taxon>Magnoliopsida</taxon>
        <taxon>eudicotyledons</taxon>
        <taxon>Gunneridae</taxon>
        <taxon>Pentapetalae</taxon>
        <taxon>rosids</taxon>
        <taxon>malvids</taxon>
        <taxon>Sapindales</taxon>
        <taxon>Meliaceae</taxon>
        <taxon>Melia</taxon>
    </lineage>
</organism>
<name>A0ACC1YS64_MELAZ</name>
<accession>A0ACC1YS64</accession>
<reference evidence="1 2" key="1">
    <citation type="journal article" date="2023" name="Science">
        <title>Complex scaffold remodeling in plant triterpene biosynthesis.</title>
        <authorList>
            <person name="De La Pena R."/>
            <person name="Hodgson H."/>
            <person name="Liu J.C."/>
            <person name="Stephenson M.J."/>
            <person name="Martin A.C."/>
            <person name="Owen C."/>
            <person name="Harkess A."/>
            <person name="Leebens-Mack J."/>
            <person name="Jimenez L.E."/>
            <person name="Osbourn A."/>
            <person name="Sattely E.S."/>
        </authorList>
    </citation>
    <scope>NUCLEOTIDE SEQUENCE [LARGE SCALE GENOMIC DNA]</scope>
    <source>
        <strain evidence="2">cv. JPN11</strain>
        <tissue evidence="1">Leaf</tissue>
    </source>
</reference>
<dbReference type="Proteomes" id="UP001164539">
    <property type="component" value="Chromosome 2"/>
</dbReference>
<gene>
    <name evidence="1" type="ORF">OWV82_005037</name>
</gene>
<evidence type="ECO:0000313" key="1">
    <source>
        <dbReference type="EMBL" id="KAJ4726301.1"/>
    </source>
</evidence>
<dbReference type="EMBL" id="CM051395">
    <property type="protein sequence ID" value="KAJ4726301.1"/>
    <property type="molecule type" value="Genomic_DNA"/>
</dbReference>
<evidence type="ECO:0000313" key="2">
    <source>
        <dbReference type="Proteomes" id="UP001164539"/>
    </source>
</evidence>
<keyword evidence="2" id="KW-1185">Reference proteome</keyword>
<protein>
    <submittedName>
        <fullName evidence="1">Ring finger protein</fullName>
    </submittedName>
</protein>
<comment type="caution">
    <text evidence="1">The sequence shown here is derived from an EMBL/GenBank/DDBJ whole genome shotgun (WGS) entry which is preliminary data.</text>
</comment>